<accession>A0A427ALZ7</accession>
<proteinExistence type="predicted"/>
<name>A0A427ALZ7_ENSVE</name>
<comment type="caution">
    <text evidence="2">The sequence shown here is derived from an EMBL/GenBank/DDBJ whole genome shotgun (WGS) entry which is preliminary data.</text>
</comment>
<evidence type="ECO:0000313" key="3">
    <source>
        <dbReference type="Proteomes" id="UP000287651"/>
    </source>
</evidence>
<evidence type="ECO:0000256" key="1">
    <source>
        <dbReference type="SAM" id="MobiDB-lite"/>
    </source>
</evidence>
<dbReference type="AlphaFoldDB" id="A0A427ALZ7"/>
<feature type="compositionally biased region" description="Basic and acidic residues" evidence="1">
    <location>
        <begin position="18"/>
        <end position="27"/>
    </location>
</feature>
<evidence type="ECO:0000313" key="2">
    <source>
        <dbReference type="EMBL" id="RRT77171.1"/>
    </source>
</evidence>
<reference evidence="2 3" key="1">
    <citation type="journal article" date="2014" name="Agronomy (Basel)">
        <title>A Draft Genome Sequence for Ensete ventricosum, the Drought-Tolerant Tree Against Hunger.</title>
        <authorList>
            <person name="Harrison J."/>
            <person name="Moore K.A."/>
            <person name="Paszkiewicz K."/>
            <person name="Jones T."/>
            <person name="Grant M."/>
            <person name="Ambacheew D."/>
            <person name="Muzemil S."/>
            <person name="Studholme D.J."/>
        </authorList>
    </citation>
    <scope>NUCLEOTIDE SEQUENCE [LARGE SCALE GENOMIC DNA]</scope>
</reference>
<gene>
    <name evidence="2" type="ORF">B296_00013272</name>
</gene>
<protein>
    <submittedName>
        <fullName evidence="2">Uncharacterized protein</fullName>
    </submittedName>
</protein>
<dbReference type="Proteomes" id="UP000287651">
    <property type="component" value="Unassembled WGS sequence"/>
</dbReference>
<sequence>MFSLQKQGAHNKLRVGKGRSEEATERPEILEVLTHGGLLLDDELDGLVARLVAGIGRHEKRLENAIRPQPDVGYDASGAGQPLHSQRHLLRRSLRGRVSRRFQRILRRRQRPHR</sequence>
<organism evidence="2 3">
    <name type="scientific">Ensete ventricosum</name>
    <name type="common">Abyssinian banana</name>
    <name type="synonym">Musa ensete</name>
    <dbReference type="NCBI Taxonomy" id="4639"/>
    <lineage>
        <taxon>Eukaryota</taxon>
        <taxon>Viridiplantae</taxon>
        <taxon>Streptophyta</taxon>
        <taxon>Embryophyta</taxon>
        <taxon>Tracheophyta</taxon>
        <taxon>Spermatophyta</taxon>
        <taxon>Magnoliopsida</taxon>
        <taxon>Liliopsida</taxon>
        <taxon>Zingiberales</taxon>
        <taxon>Musaceae</taxon>
        <taxon>Ensete</taxon>
    </lineage>
</organism>
<dbReference type="EMBL" id="AMZH03001994">
    <property type="protein sequence ID" value="RRT77171.1"/>
    <property type="molecule type" value="Genomic_DNA"/>
</dbReference>
<feature type="region of interest" description="Disordered" evidence="1">
    <location>
        <begin position="1"/>
        <end position="27"/>
    </location>
</feature>